<organism evidence="3 4">
    <name type="scientific">Streptomyces ochraceiscleroticus</name>
    <dbReference type="NCBI Taxonomy" id="47761"/>
    <lineage>
        <taxon>Bacteria</taxon>
        <taxon>Bacillati</taxon>
        <taxon>Actinomycetota</taxon>
        <taxon>Actinomycetes</taxon>
        <taxon>Kitasatosporales</taxon>
        <taxon>Streptomycetaceae</taxon>
        <taxon>Streptomyces</taxon>
    </lineage>
</organism>
<sequence>MRHWKPGTRRLLAGALAASAGVAVLTAFHTSPRDGGGAVVKRPTQAERESWMSEQELREVLRHDGPREFK</sequence>
<evidence type="ECO:0000313" key="3">
    <source>
        <dbReference type="EMBL" id="MFC6065280.1"/>
    </source>
</evidence>
<dbReference type="EMBL" id="JBHSPX010000007">
    <property type="protein sequence ID" value="MFC6065280.1"/>
    <property type="molecule type" value="Genomic_DNA"/>
</dbReference>
<feature type="region of interest" description="Disordered" evidence="1">
    <location>
        <begin position="31"/>
        <end position="70"/>
    </location>
</feature>
<keyword evidence="4" id="KW-1185">Reference proteome</keyword>
<name>A0ABW1MNE9_9ACTN</name>
<proteinExistence type="predicted"/>
<evidence type="ECO:0000256" key="1">
    <source>
        <dbReference type="SAM" id="MobiDB-lite"/>
    </source>
</evidence>
<feature type="chain" id="PRO_5046792826" evidence="2">
    <location>
        <begin position="21"/>
        <end position="70"/>
    </location>
</feature>
<feature type="compositionally biased region" description="Basic and acidic residues" evidence="1">
    <location>
        <begin position="44"/>
        <end position="70"/>
    </location>
</feature>
<dbReference type="RefSeq" id="WP_031061344.1">
    <property type="nucleotide sequence ID" value="NZ_JBHSPX010000007.1"/>
</dbReference>
<gene>
    <name evidence="3" type="ORF">ACFP4F_22450</name>
</gene>
<dbReference type="Proteomes" id="UP001596139">
    <property type="component" value="Unassembled WGS sequence"/>
</dbReference>
<accession>A0ABW1MNE9</accession>
<evidence type="ECO:0000256" key="2">
    <source>
        <dbReference type="SAM" id="SignalP"/>
    </source>
</evidence>
<reference evidence="4" key="1">
    <citation type="journal article" date="2019" name="Int. J. Syst. Evol. Microbiol.">
        <title>The Global Catalogue of Microorganisms (GCM) 10K type strain sequencing project: providing services to taxonomists for standard genome sequencing and annotation.</title>
        <authorList>
            <consortium name="The Broad Institute Genomics Platform"/>
            <consortium name="The Broad Institute Genome Sequencing Center for Infectious Disease"/>
            <person name="Wu L."/>
            <person name="Ma J."/>
        </authorList>
    </citation>
    <scope>NUCLEOTIDE SEQUENCE [LARGE SCALE GENOMIC DNA]</scope>
    <source>
        <strain evidence="4">CGMCC 1.15180</strain>
    </source>
</reference>
<comment type="caution">
    <text evidence="3">The sequence shown here is derived from an EMBL/GenBank/DDBJ whole genome shotgun (WGS) entry which is preliminary data.</text>
</comment>
<evidence type="ECO:0000313" key="4">
    <source>
        <dbReference type="Proteomes" id="UP001596139"/>
    </source>
</evidence>
<feature type="signal peptide" evidence="2">
    <location>
        <begin position="1"/>
        <end position="20"/>
    </location>
</feature>
<keyword evidence="2" id="KW-0732">Signal</keyword>
<protein>
    <submittedName>
        <fullName evidence="3">Uncharacterized protein</fullName>
    </submittedName>
</protein>